<dbReference type="PRINTS" id="PR00344">
    <property type="entry name" value="BCTRLSENSOR"/>
</dbReference>
<protein>
    <recommendedName>
        <fullName evidence="2">histidine kinase</fullName>
        <ecNumber evidence="2">2.7.13.3</ecNumber>
    </recommendedName>
</protein>
<dbReference type="PANTHER" id="PTHR43642">
    <property type="entry name" value="HYBRID SIGNAL TRANSDUCTION HISTIDINE KINASE G"/>
    <property type="match status" value="1"/>
</dbReference>
<dbReference type="Pfam" id="PF02518">
    <property type="entry name" value="HATPase_c"/>
    <property type="match status" value="1"/>
</dbReference>
<dbReference type="Gene3D" id="3.40.50.300">
    <property type="entry name" value="P-loop containing nucleotide triphosphate hydrolases"/>
    <property type="match status" value="1"/>
</dbReference>
<dbReference type="InterPro" id="IPR003661">
    <property type="entry name" value="HisK_dim/P_dom"/>
</dbReference>
<name>A0ABT7C347_9CYAN</name>
<sequence length="1508" mass="168615">MLGERDLCDRFLLPEKLYGREPEVRQLLAAFERVAEESGTSQLFLVAGYSGVGKTTVVNEVHKPIVKNRGYFIKGKFDQFQRNIPFSAFVQAFRDLMGQLLGDRDSQLQQWKAKILLVLGENAQVIIDTIPELEAILGEQPPVPELEGHAAQQRFNLLFQKFIRVFATVEHPLTIFLDDLQWADSGSLQLMELLLEESEKSCLLLIGAYRDNEVSLAHPLMAALNRITAQGTNIETITLAPLTSTDLNDLISNTLKCSLERSQPLTDLVFQNTQGNPFFSTQLLKALHDDGWITLNWESRSWQCNLDKVREHFINDNVVDFTISRLQKLTVETQDSLKLASCIGSSFSLSTLAIVREKSLAETGADLWDALREGLVVPQNETYKFYQDREITNDPLLDRDLNADFATQLPSYKFLHDRVQQAAYALIPEDRKPSIHYRIGGLLLESLSPEERGDRIFEIVSHLNNGATLIAEQHKRDELARFNLTAGQKAKGGTAYESARNHAEIAIELLGKEAWQREYTLTLQLHELAAEMAAIARDSEAMNGWIDAAISQSKTFLDKLGSYICRMQFLTGNNQFAEAVESGQFILQKLGVEFPNAVTPVELQQEIDDIQTLMGDRAIEDILNLPAMSHPESLAIMKIAARMIPAAYLSNSPLFPLLGSLQTKLSLQSGNAPTSSTGYADYGVFLLHFKRDIATSNQFGQLAYQLAARAQDKNIPAITFVPVGLFLYHNQYHLRETLPIFQAGYQAALDVGRVEYLGHHAQGFCVASFWSGCSLPELLVQVRAYLDVMVKFNLLVSQNYCSIILEIVLALLGNPDEILLELSETDDRSTRLAELLESRDATGVFYFYLHRAILRFFLGDLERAATDTIAAKEWIGGGTGMACEVGFYFYDSLIALGSIGESAGDREAAIAKVEENQEYIRWRSDFTPMNYLHKWQLVEAEKYRVLGQKYEAGDWYDRAIAGAKANEYIQEESLANELAAKFYLDWGKDKIASGYMQEAYYGYAHWGAKAKTDDLEQRYPQLLSSILAPPVAIAKPHATISTERTSTVLSTSISVSDRLDFSSLLKACRTLSQEIERDRAISHLMHVIQENAGAETVALILFRDETLILEAKHTDGRTELIECALDDDSQAVPLAIVNTVKRTQTSLLLDNAADDNTYSRDDYIQAHQSRSVLCVPLLDRGRSIGIIYLENNQVAGAFATDRIEMVELLCAQAAITLENARLYQQAQQALQLERELHDLQRTQLTLIHSEKMFSLGQMVGGIAHEINNPISFIYGNIDYAKDYARHLIQAIELYQNRVADTHPDLAEIVAEMDLDYCKEDFPQLLDSMSTGVKRIQTIIAALRNFSRLDEAELKAVDLHEGLESTLTILQPRLYGPEGAIAIVKNYGDLPLIECYASQLNQVFMNILNNAIDALEDSPGIHPQISICTEANEKTVTISISDNGKGISTEAQTRLFDPFFTTKTVGKGTGLGLSIAYQIITEQHEGNLSFQSQPGETIFAIAIPLHQNP</sequence>
<dbReference type="Gene3D" id="1.10.287.130">
    <property type="match status" value="1"/>
</dbReference>
<organism evidence="7 8">
    <name type="scientific">Roseofilum casamattae BLCC-M143</name>
    <dbReference type="NCBI Taxonomy" id="3022442"/>
    <lineage>
        <taxon>Bacteria</taxon>
        <taxon>Bacillati</taxon>
        <taxon>Cyanobacteriota</taxon>
        <taxon>Cyanophyceae</taxon>
        <taxon>Desertifilales</taxon>
        <taxon>Desertifilaceae</taxon>
        <taxon>Roseofilum</taxon>
        <taxon>Roseofilum casamattae</taxon>
    </lineage>
</organism>
<evidence type="ECO:0000256" key="1">
    <source>
        <dbReference type="ARBA" id="ARBA00000085"/>
    </source>
</evidence>
<dbReference type="InterPro" id="IPR036890">
    <property type="entry name" value="HATPase_C_sf"/>
</dbReference>
<gene>
    <name evidence="7" type="ORF">PMH09_17355</name>
</gene>
<dbReference type="SUPFAM" id="SSF55874">
    <property type="entry name" value="ATPase domain of HSP90 chaperone/DNA topoisomerase II/histidine kinase"/>
    <property type="match status" value="1"/>
</dbReference>
<keyword evidence="5" id="KW-0902">Two-component regulatory system</keyword>
<dbReference type="EC" id="2.7.13.3" evidence="2"/>
<keyword evidence="4" id="KW-0418">Kinase</keyword>
<dbReference type="SMART" id="SM00387">
    <property type="entry name" value="HATPase_c"/>
    <property type="match status" value="1"/>
</dbReference>
<keyword evidence="3" id="KW-0597">Phosphoprotein</keyword>
<evidence type="ECO:0000256" key="4">
    <source>
        <dbReference type="ARBA" id="ARBA00022777"/>
    </source>
</evidence>
<evidence type="ECO:0000256" key="5">
    <source>
        <dbReference type="ARBA" id="ARBA00023012"/>
    </source>
</evidence>
<keyword evidence="8" id="KW-1185">Reference proteome</keyword>
<dbReference type="Pfam" id="PF01590">
    <property type="entry name" value="GAF"/>
    <property type="match status" value="1"/>
</dbReference>
<dbReference type="RefSeq" id="WP_283759611.1">
    <property type="nucleotide sequence ID" value="NZ_JAQOSQ010000023.1"/>
</dbReference>
<dbReference type="InterPro" id="IPR053159">
    <property type="entry name" value="Hybrid_Histidine_Kinase"/>
</dbReference>
<accession>A0ABT7C347</accession>
<dbReference type="InterPro" id="IPR027417">
    <property type="entry name" value="P-loop_NTPase"/>
</dbReference>
<comment type="catalytic activity">
    <reaction evidence="1">
        <text>ATP + protein L-histidine = ADP + protein N-phospho-L-histidine.</text>
        <dbReference type="EC" id="2.7.13.3"/>
    </reaction>
</comment>
<feature type="domain" description="Histidine kinase" evidence="6">
    <location>
        <begin position="1261"/>
        <end position="1506"/>
    </location>
</feature>
<dbReference type="Gene3D" id="3.30.565.10">
    <property type="entry name" value="Histidine kinase-like ATPase, C-terminal domain"/>
    <property type="match status" value="1"/>
</dbReference>
<reference evidence="7 8" key="1">
    <citation type="submission" date="2023-01" db="EMBL/GenBank/DDBJ databases">
        <title>Novel diversity within Roseofilum (Cyanobacteria; Desertifilaceae) from marine benthic mats with descriptions of four novel species.</title>
        <authorList>
            <person name="Wang Y."/>
            <person name="Berthold D.E."/>
            <person name="Hu J."/>
            <person name="Lefler F.W."/>
            <person name="Laughinghouse H.D. IV."/>
        </authorList>
    </citation>
    <scope>NUCLEOTIDE SEQUENCE [LARGE SCALE GENOMIC DNA]</scope>
    <source>
        <strain evidence="7 8">BLCC-M143</strain>
    </source>
</reference>
<dbReference type="Pfam" id="PF00512">
    <property type="entry name" value="HisKA"/>
    <property type="match status" value="1"/>
</dbReference>
<dbReference type="SUPFAM" id="SSF55781">
    <property type="entry name" value="GAF domain-like"/>
    <property type="match status" value="1"/>
</dbReference>
<dbReference type="SMART" id="SM00388">
    <property type="entry name" value="HisKA"/>
    <property type="match status" value="1"/>
</dbReference>
<dbReference type="SMART" id="SM00065">
    <property type="entry name" value="GAF"/>
    <property type="match status" value="1"/>
</dbReference>
<dbReference type="InterPro" id="IPR005467">
    <property type="entry name" value="His_kinase_dom"/>
</dbReference>
<dbReference type="SUPFAM" id="SSF52540">
    <property type="entry name" value="P-loop containing nucleoside triphosphate hydrolases"/>
    <property type="match status" value="1"/>
</dbReference>
<dbReference type="InterPro" id="IPR003594">
    <property type="entry name" value="HATPase_dom"/>
</dbReference>
<evidence type="ECO:0000313" key="8">
    <source>
        <dbReference type="Proteomes" id="UP001232992"/>
    </source>
</evidence>
<dbReference type="InterPro" id="IPR036097">
    <property type="entry name" value="HisK_dim/P_sf"/>
</dbReference>
<dbReference type="SUPFAM" id="SSF47384">
    <property type="entry name" value="Homodimeric domain of signal transducing histidine kinase"/>
    <property type="match status" value="1"/>
</dbReference>
<evidence type="ECO:0000259" key="6">
    <source>
        <dbReference type="PROSITE" id="PS50109"/>
    </source>
</evidence>
<keyword evidence="4" id="KW-0808">Transferase</keyword>
<dbReference type="EMBL" id="JAQOSQ010000023">
    <property type="protein sequence ID" value="MDJ1184958.1"/>
    <property type="molecule type" value="Genomic_DNA"/>
</dbReference>
<dbReference type="InterPro" id="IPR041664">
    <property type="entry name" value="AAA_16"/>
</dbReference>
<evidence type="ECO:0000313" key="7">
    <source>
        <dbReference type="EMBL" id="MDJ1184958.1"/>
    </source>
</evidence>
<proteinExistence type="predicted"/>
<dbReference type="Pfam" id="PF13191">
    <property type="entry name" value="AAA_16"/>
    <property type="match status" value="1"/>
</dbReference>
<dbReference type="Proteomes" id="UP001232992">
    <property type="component" value="Unassembled WGS sequence"/>
</dbReference>
<comment type="caution">
    <text evidence="7">The sequence shown here is derived from an EMBL/GenBank/DDBJ whole genome shotgun (WGS) entry which is preliminary data.</text>
</comment>
<dbReference type="CDD" id="cd00082">
    <property type="entry name" value="HisKA"/>
    <property type="match status" value="1"/>
</dbReference>
<evidence type="ECO:0000256" key="3">
    <source>
        <dbReference type="ARBA" id="ARBA00022553"/>
    </source>
</evidence>
<dbReference type="InterPro" id="IPR004358">
    <property type="entry name" value="Sig_transdc_His_kin-like_C"/>
</dbReference>
<dbReference type="PANTHER" id="PTHR43642:SF1">
    <property type="entry name" value="HYBRID SIGNAL TRANSDUCTION HISTIDINE KINASE G"/>
    <property type="match status" value="1"/>
</dbReference>
<dbReference type="InterPro" id="IPR029016">
    <property type="entry name" value="GAF-like_dom_sf"/>
</dbReference>
<evidence type="ECO:0000256" key="2">
    <source>
        <dbReference type="ARBA" id="ARBA00012438"/>
    </source>
</evidence>
<dbReference type="InterPro" id="IPR003018">
    <property type="entry name" value="GAF"/>
</dbReference>
<dbReference type="PROSITE" id="PS50109">
    <property type="entry name" value="HIS_KIN"/>
    <property type="match status" value="1"/>
</dbReference>
<dbReference type="Gene3D" id="3.30.450.40">
    <property type="match status" value="1"/>
</dbReference>